<dbReference type="EMBL" id="JACRSR010000004">
    <property type="protein sequence ID" value="MBC8532073.1"/>
    <property type="molecule type" value="Genomic_DNA"/>
</dbReference>
<reference evidence="2" key="1">
    <citation type="submission" date="2020-08" db="EMBL/GenBank/DDBJ databases">
        <title>Genome public.</title>
        <authorList>
            <person name="Liu C."/>
            <person name="Sun Q."/>
        </authorList>
    </citation>
    <scope>NUCLEOTIDE SEQUENCE</scope>
    <source>
        <strain evidence="2">NSJ-53</strain>
    </source>
</reference>
<evidence type="ECO:0000313" key="2">
    <source>
        <dbReference type="EMBL" id="MBC8532073.1"/>
    </source>
</evidence>
<keyword evidence="3" id="KW-1185">Reference proteome</keyword>
<dbReference type="PANTHER" id="PTHR13355">
    <property type="entry name" value="GLUCOSAMINE 6-PHOSPHATE N-ACETYLTRANSFERASE"/>
    <property type="match status" value="1"/>
</dbReference>
<accession>A0A926D5F3</accession>
<proteinExistence type="predicted"/>
<dbReference type="Gene3D" id="3.40.630.30">
    <property type="match status" value="1"/>
</dbReference>
<dbReference type="Proteomes" id="UP000623172">
    <property type="component" value="Unassembled WGS sequence"/>
</dbReference>
<dbReference type="RefSeq" id="WP_249317120.1">
    <property type="nucleotide sequence ID" value="NZ_JACRSR010000004.1"/>
</dbReference>
<dbReference type="AlphaFoldDB" id="A0A926D5F3"/>
<dbReference type="InterPro" id="IPR000182">
    <property type="entry name" value="GNAT_dom"/>
</dbReference>
<comment type="caution">
    <text evidence="2">The sequence shown here is derived from an EMBL/GenBank/DDBJ whole genome shotgun (WGS) entry which is preliminary data.</text>
</comment>
<name>A0A926D5F3_9FIRM</name>
<dbReference type="SUPFAM" id="SSF55729">
    <property type="entry name" value="Acyl-CoA N-acyltransferases (Nat)"/>
    <property type="match status" value="1"/>
</dbReference>
<evidence type="ECO:0000259" key="1">
    <source>
        <dbReference type="PROSITE" id="PS51186"/>
    </source>
</evidence>
<feature type="domain" description="N-acetyltransferase" evidence="1">
    <location>
        <begin position="1"/>
        <end position="142"/>
    </location>
</feature>
<gene>
    <name evidence="2" type="ORF">H8696_09460</name>
</gene>
<protein>
    <submittedName>
        <fullName evidence="2">GNAT family N-acetyltransferase</fullName>
    </submittedName>
</protein>
<dbReference type="InterPro" id="IPR016181">
    <property type="entry name" value="Acyl_CoA_acyltransferase"/>
</dbReference>
<organism evidence="2 3">
    <name type="scientific">Gehongia tenuis</name>
    <dbReference type="NCBI Taxonomy" id="2763655"/>
    <lineage>
        <taxon>Bacteria</taxon>
        <taxon>Bacillati</taxon>
        <taxon>Bacillota</taxon>
        <taxon>Clostridia</taxon>
        <taxon>Christensenellales</taxon>
        <taxon>Christensenellaceae</taxon>
        <taxon>Gehongia</taxon>
    </lineage>
</organism>
<dbReference type="CDD" id="cd04301">
    <property type="entry name" value="NAT_SF"/>
    <property type="match status" value="1"/>
</dbReference>
<dbReference type="GO" id="GO:0004343">
    <property type="term" value="F:glucosamine 6-phosphate N-acetyltransferase activity"/>
    <property type="evidence" value="ECO:0007669"/>
    <property type="project" value="TreeGrafter"/>
</dbReference>
<dbReference type="PROSITE" id="PS51186">
    <property type="entry name" value="GNAT"/>
    <property type="match status" value="1"/>
</dbReference>
<dbReference type="InterPro" id="IPR039143">
    <property type="entry name" value="GNPNAT1-like"/>
</dbReference>
<evidence type="ECO:0000313" key="3">
    <source>
        <dbReference type="Proteomes" id="UP000623172"/>
    </source>
</evidence>
<dbReference type="PANTHER" id="PTHR13355:SF11">
    <property type="entry name" value="GLUCOSAMINE 6-PHOSPHATE N-ACETYLTRANSFERASE"/>
    <property type="match status" value="1"/>
</dbReference>
<sequence length="157" mass="17990">MFQGKWSAGRADAQDALDLRMEVFVEEQGFAREVELDEYDDMALHALVYEDGQCVATGRLIFKGDRFYVGRVAVKKAYRGQGFGDLVMRMILFRAEQMGVTKLYLHAQLLAMGFYEKLGFKKVGGTFLEEGAPHQEMMLELKDFDWHAHCREFSAQS</sequence>
<dbReference type="Pfam" id="PF13673">
    <property type="entry name" value="Acetyltransf_10"/>
    <property type="match status" value="1"/>
</dbReference>